<dbReference type="AlphaFoldDB" id="A0A1D3TNZ4"/>
<dbReference type="PANTHER" id="PTHR34383:SF3">
    <property type="entry name" value="POLYPHOSPHATE:AMP PHOSPHOTRANSFERASE"/>
    <property type="match status" value="1"/>
</dbReference>
<gene>
    <name evidence="2" type="ORF">SAMN05421730_1001290</name>
</gene>
<dbReference type="RefSeq" id="WP_091229019.1">
    <property type="nucleotide sequence ID" value="NZ_FMKA01000001.1"/>
</dbReference>
<keyword evidence="3" id="KW-1185">Reference proteome</keyword>
<feature type="domain" description="Polyphosphate kinase-2-related" evidence="1">
    <location>
        <begin position="273"/>
        <end position="493"/>
    </location>
</feature>
<dbReference type="EMBL" id="FMKA01000001">
    <property type="protein sequence ID" value="SCP95074.1"/>
    <property type="molecule type" value="Genomic_DNA"/>
</dbReference>
<dbReference type="NCBIfam" id="TIGR03708">
    <property type="entry name" value="poly_P_AMP_trns"/>
    <property type="match status" value="1"/>
</dbReference>
<reference evidence="2 3" key="1">
    <citation type="submission" date="2016-09" db="EMBL/GenBank/DDBJ databases">
        <authorList>
            <person name="Capua I."/>
            <person name="De Benedictis P."/>
            <person name="Joannis T."/>
            <person name="Lombin L.H."/>
            <person name="Cattoli G."/>
        </authorList>
    </citation>
    <scope>NUCLEOTIDE SEQUENCE [LARGE SCALE GENOMIC DNA]</scope>
    <source>
        <strain evidence="2 3">GluBS11</strain>
    </source>
</reference>
<feature type="domain" description="Polyphosphate kinase-2-related" evidence="1">
    <location>
        <begin position="11"/>
        <end position="228"/>
    </location>
</feature>
<accession>A0A1D3TNZ4</accession>
<dbReference type="Pfam" id="PF03976">
    <property type="entry name" value="PPK2"/>
    <property type="match status" value="2"/>
</dbReference>
<dbReference type="InterPro" id="IPR022489">
    <property type="entry name" value="PolyP_AMP_Tfrase"/>
</dbReference>
<evidence type="ECO:0000313" key="3">
    <source>
        <dbReference type="Proteomes" id="UP000199315"/>
    </source>
</evidence>
<dbReference type="Gene3D" id="3.40.50.300">
    <property type="entry name" value="P-loop containing nucleotide triphosphate hydrolases"/>
    <property type="match status" value="2"/>
</dbReference>
<dbReference type="InterPro" id="IPR022488">
    <property type="entry name" value="PPK2-related"/>
</dbReference>
<dbReference type="SUPFAM" id="SSF52540">
    <property type="entry name" value="P-loop containing nucleoside triphosphate hydrolases"/>
    <property type="match status" value="2"/>
</dbReference>
<organism evidence="2 3">
    <name type="scientific">Anaerobium acetethylicum</name>
    <dbReference type="NCBI Taxonomy" id="1619234"/>
    <lineage>
        <taxon>Bacteria</taxon>
        <taxon>Bacillati</taxon>
        <taxon>Bacillota</taxon>
        <taxon>Clostridia</taxon>
        <taxon>Lachnospirales</taxon>
        <taxon>Lachnospiraceae</taxon>
        <taxon>Anaerobium</taxon>
    </lineage>
</organism>
<name>A0A1D3TNZ4_9FIRM</name>
<sequence>MLEKIDLSKKMKKKEYNELMDVLEPRLSELQRKSRVLGIPVVILFEGLGASGKGALLNRLIHPLDPRGFYTYATGGESEEEKERPFLWSFWTKTPEKGRMSMFIRGWYRRVLIDRFDGKIAGEKVSCAYQEINSFERQLHDDGMVIIKLFLYISKEEQKKRLEELRSTKETAWRVSEGDLRRNKEFESYLRMNEEMLEKTDTEYAPWTIVEAMDKEYAAVKIISAVSGFLSKRISEIEERTAEKNGSDNEIPDALSIYKSSVLGSVDLNRLMSREEYQEKLPVLQQKLYMLHNELYRRKIPVIIAFEGWDASGKGGAIKRLTENMDPRGYTVNPTDAPNAAEKARHYLWRFWNTIPRAGHVAIYDRTWYGRVMVERVESYCSVTEWKRAYKEINQMEEHIARFGTIILKFWMHIDRNEQELRFAERMADPSKQWKITEEDWRNRDKWDQYEKAADEMLIRTSTTYAPWTIVEANSKYYARIKVLETIIAAIEERLR</sequence>
<proteinExistence type="predicted"/>
<dbReference type="GO" id="GO:0006797">
    <property type="term" value="P:polyphosphate metabolic process"/>
    <property type="evidence" value="ECO:0007669"/>
    <property type="project" value="InterPro"/>
</dbReference>
<dbReference type="GO" id="GO:0043751">
    <property type="term" value="F:polyphosphate:AMP phosphotransferase activity"/>
    <property type="evidence" value="ECO:0007669"/>
    <property type="project" value="InterPro"/>
</dbReference>
<dbReference type="OrthoDB" id="9775224at2"/>
<protein>
    <submittedName>
        <fullName evidence="2">Polyphosphate:AMP phosphotransferase</fullName>
    </submittedName>
</protein>
<evidence type="ECO:0000259" key="1">
    <source>
        <dbReference type="Pfam" id="PF03976"/>
    </source>
</evidence>
<dbReference type="InterPro" id="IPR027417">
    <property type="entry name" value="P-loop_NTPase"/>
</dbReference>
<evidence type="ECO:0000313" key="2">
    <source>
        <dbReference type="EMBL" id="SCP95074.1"/>
    </source>
</evidence>
<dbReference type="Proteomes" id="UP000199315">
    <property type="component" value="Unassembled WGS sequence"/>
</dbReference>
<keyword evidence="2" id="KW-0808">Transferase</keyword>
<dbReference type="PANTHER" id="PTHR34383">
    <property type="entry name" value="POLYPHOSPHATE:AMP PHOSPHOTRANSFERASE-RELATED"/>
    <property type="match status" value="1"/>
</dbReference>
<dbReference type="STRING" id="1619234.SAMN05421730_1001290"/>